<evidence type="ECO:0008006" key="3">
    <source>
        <dbReference type="Google" id="ProtNLM"/>
    </source>
</evidence>
<dbReference type="PATRIC" id="fig|400772.4.peg.449"/>
<dbReference type="RefSeq" id="WP_045246279.1">
    <property type="nucleotide sequence ID" value="NZ_JYIY01000053.1"/>
</dbReference>
<organism evidence="1 2">
    <name type="scientific">Microbacterium ginsengisoli</name>
    <dbReference type="NCBI Taxonomy" id="400772"/>
    <lineage>
        <taxon>Bacteria</taxon>
        <taxon>Bacillati</taxon>
        <taxon>Actinomycetota</taxon>
        <taxon>Actinomycetes</taxon>
        <taxon>Micrococcales</taxon>
        <taxon>Microbacteriaceae</taxon>
        <taxon>Microbacterium</taxon>
    </lineage>
</organism>
<reference evidence="1 2" key="1">
    <citation type="submission" date="2015-02" db="EMBL/GenBank/DDBJ databases">
        <title>Draft genome sequences of ten Microbacterium spp. with emphasis on heavy metal contaminated environments.</title>
        <authorList>
            <person name="Corretto E."/>
        </authorList>
    </citation>
    <scope>NUCLEOTIDE SEQUENCE [LARGE SCALE GENOMIC DNA]</scope>
    <source>
        <strain evidence="1 2">DSM 18659</strain>
    </source>
</reference>
<comment type="caution">
    <text evidence="1">The sequence shown here is derived from an EMBL/GenBank/DDBJ whole genome shotgun (WGS) entry which is preliminary data.</text>
</comment>
<keyword evidence="2" id="KW-1185">Reference proteome</keyword>
<evidence type="ECO:0000313" key="2">
    <source>
        <dbReference type="Proteomes" id="UP000033451"/>
    </source>
</evidence>
<proteinExistence type="predicted"/>
<protein>
    <recommendedName>
        <fullName evidence="3">YdcF family protein</fullName>
    </recommendedName>
</protein>
<gene>
    <name evidence="1" type="ORF">RR49_00418</name>
</gene>
<dbReference type="Proteomes" id="UP000033451">
    <property type="component" value="Unassembled WGS sequence"/>
</dbReference>
<dbReference type="EMBL" id="JYIY01000053">
    <property type="protein sequence ID" value="KJL40462.1"/>
    <property type="molecule type" value="Genomic_DNA"/>
</dbReference>
<evidence type="ECO:0000313" key="1">
    <source>
        <dbReference type="EMBL" id="KJL40462.1"/>
    </source>
</evidence>
<dbReference type="AlphaFoldDB" id="A0A0F0M2V3"/>
<dbReference type="STRING" id="400772.RR49_00418"/>
<dbReference type="OrthoDB" id="4772924at2"/>
<accession>A0A0F0M2V3</accession>
<name>A0A0F0M2V3_9MICO</name>
<sequence>MRERRVVVIAAIAMGVAVALALAGLPLYVFPSHPAVARADLVYVIGPPTPARVADAQKLLDEGVASHLLVSVGGGMPASTVPECARPDVTCATPEPFTTKGEVALLQAYARDHAAQSVVVLTFTPHVARTRYIFGRCYAGDVTVVPVEERLDFGQWVYQYLYQSTAFVKAWLLPCAEPMSAVPTPVATAG</sequence>